<evidence type="ECO:0000313" key="5">
    <source>
        <dbReference type="EMBL" id="KAL0067745.1"/>
    </source>
</evidence>
<evidence type="ECO:0000256" key="4">
    <source>
        <dbReference type="SAM" id="Phobius"/>
    </source>
</evidence>
<protein>
    <submittedName>
        <fullName evidence="5">Uncharacterized protein</fullName>
    </submittedName>
</protein>
<comment type="caution">
    <text evidence="5">The sequence shown here is derived from an EMBL/GenBank/DDBJ whole genome shotgun (WGS) entry which is preliminary data.</text>
</comment>
<evidence type="ECO:0000256" key="3">
    <source>
        <dbReference type="ARBA" id="ARBA00023277"/>
    </source>
</evidence>
<sequence length="565" mass="62629">MSLTPSQSFGTELRARFRVNSSDATGPVHLDYPHSEPLVRNLRNRRGSSSSKVVLSLAVILASITVFIWFVLSPPVNSVNSRFSLSGGYLLRISQNTVGEATQGVKPVIPTSEKIPKPFPVVDRSILDRLEGSGRSLKKAELASYVWPPVVTRIPEPVAGSVPPIPSKPLCFQGPCRLLLPMKLAEQESKARMHLSQLIVLAKKLNRTMVLPRVGKSRLGACLRWKFDLYYDLEGLRMHGYDVVTMDRFEEWFEERRQPISSVQRLHLKSKANSPSDAIHHRYFTLFPEASFSPPPKCLSATFSGAVTTLPAIVVHPKEGEHPPIADDIVQALRQDPPLGFDADILAVDWNLRYPLLPFTSVPTIDYSPELYHLSEQLAPSSPYLMVHWRMENVAPEVFPDCALALVNTLSNILNHPVVGAEIKTIWFASDHPMPLSSQNCSSLQVSTDNLSFPKKSSTFTQLRENHAEALRIVRDAFCGGGELEGWDVTDLTGALERASPISEFGPDKLADSGVLGILDKIVGVKAAVFVSGSKKCAKKSSFTKQIVDMRREEESKRNLVEYFG</sequence>
<keyword evidence="3" id="KW-0119">Carbohydrate metabolism</keyword>
<feature type="transmembrane region" description="Helical" evidence="4">
    <location>
        <begin position="53"/>
        <end position="72"/>
    </location>
</feature>
<reference evidence="5 6" key="1">
    <citation type="submission" date="2024-05" db="EMBL/GenBank/DDBJ databases">
        <title>A draft genome resource for the thread blight pathogen Marasmius tenuissimus strain MS-2.</title>
        <authorList>
            <person name="Yulfo-Soto G.E."/>
            <person name="Baruah I.K."/>
            <person name="Amoako-Attah I."/>
            <person name="Bukari Y."/>
            <person name="Meinhardt L.W."/>
            <person name="Bailey B.A."/>
            <person name="Cohen S.P."/>
        </authorList>
    </citation>
    <scope>NUCLEOTIDE SEQUENCE [LARGE SCALE GENOMIC DNA]</scope>
    <source>
        <strain evidence="5 6">MS-2</strain>
    </source>
</reference>
<proteinExistence type="predicted"/>
<keyword evidence="4" id="KW-0472">Membrane</keyword>
<gene>
    <name evidence="5" type="ORF">AAF712_005185</name>
</gene>
<keyword evidence="2" id="KW-0294">Fucose metabolism</keyword>
<organism evidence="5 6">
    <name type="scientific">Marasmius tenuissimus</name>
    <dbReference type="NCBI Taxonomy" id="585030"/>
    <lineage>
        <taxon>Eukaryota</taxon>
        <taxon>Fungi</taxon>
        <taxon>Dikarya</taxon>
        <taxon>Basidiomycota</taxon>
        <taxon>Agaricomycotina</taxon>
        <taxon>Agaricomycetes</taxon>
        <taxon>Agaricomycetidae</taxon>
        <taxon>Agaricales</taxon>
        <taxon>Marasmiineae</taxon>
        <taxon>Marasmiaceae</taxon>
        <taxon>Marasmius</taxon>
    </lineage>
</organism>
<dbReference type="Gene3D" id="3.40.50.11350">
    <property type="match status" value="1"/>
</dbReference>
<keyword evidence="1" id="KW-0808">Transferase</keyword>
<dbReference type="Proteomes" id="UP001437256">
    <property type="component" value="Unassembled WGS sequence"/>
</dbReference>
<accession>A0ABR3A2P2</accession>
<evidence type="ECO:0000313" key="6">
    <source>
        <dbReference type="Proteomes" id="UP001437256"/>
    </source>
</evidence>
<evidence type="ECO:0000256" key="2">
    <source>
        <dbReference type="ARBA" id="ARBA00023253"/>
    </source>
</evidence>
<name>A0ABR3A2P2_9AGAR</name>
<dbReference type="PANTHER" id="PTHR13398">
    <property type="entry name" value="GDP-FUCOSE PROTEIN O-FUCOSYLTRANSFERASE 2"/>
    <property type="match status" value="1"/>
</dbReference>
<dbReference type="PANTHER" id="PTHR13398:SF0">
    <property type="entry name" value="GDP-FUCOSE PROTEIN O-FUCOSYLTRANSFERASE 2"/>
    <property type="match status" value="1"/>
</dbReference>
<keyword evidence="4" id="KW-0812">Transmembrane</keyword>
<dbReference type="EMBL" id="JBBXMP010000023">
    <property type="protein sequence ID" value="KAL0067745.1"/>
    <property type="molecule type" value="Genomic_DNA"/>
</dbReference>
<keyword evidence="4" id="KW-1133">Transmembrane helix</keyword>
<dbReference type="InterPro" id="IPR045130">
    <property type="entry name" value="OFUT2-like"/>
</dbReference>
<evidence type="ECO:0000256" key="1">
    <source>
        <dbReference type="ARBA" id="ARBA00022679"/>
    </source>
</evidence>
<keyword evidence="6" id="KW-1185">Reference proteome</keyword>